<evidence type="ECO:0000256" key="6">
    <source>
        <dbReference type="ARBA" id="ARBA00022833"/>
    </source>
</evidence>
<evidence type="ECO:0000256" key="8">
    <source>
        <dbReference type="ARBA" id="ARBA00054146"/>
    </source>
</evidence>
<evidence type="ECO:0000256" key="2">
    <source>
        <dbReference type="ARBA" id="ARBA00004955"/>
    </source>
</evidence>
<dbReference type="EnsemblMetazoa" id="XM_022790925">
    <property type="protein sequence ID" value="XP_022646660"/>
    <property type="gene ID" value="LOC111244159"/>
</dbReference>
<dbReference type="InterPro" id="IPR006329">
    <property type="entry name" value="AMPD"/>
</dbReference>
<dbReference type="FunFam" id="4.10.800.20:FF:000001">
    <property type="entry name" value="AMP deaminase"/>
    <property type="match status" value="1"/>
</dbReference>
<protein>
    <recommendedName>
        <fullName evidence="9">AMP deaminase</fullName>
        <ecNumber evidence="9">3.5.4.6</ecNumber>
    </recommendedName>
</protein>
<dbReference type="CDD" id="cd01319">
    <property type="entry name" value="AMPD"/>
    <property type="match status" value="1"/>
</dbReference>
<dbReference type="RefSeq" id="XP_022646660.1">
    <property type="nucleotide sequence ID" value="XM_022790925.1"/>
</dbReference>
<dbReference type="EnsemblMetazoa" id="XM_022790927">
    <property type="protein sequence ID" value="XP_022646662"/>
    <property type="gene ID" value="LOC111244159"/>
</dbReference>
<dbReference type="PANTHER" id="PTHR11359">
    <property type="entry name" value="AMP DEAMINASE"/>
    <property type="match status" value="1"/>
</dbReference>
<comment type="similarity">
    <text evidence="3 9">Belongs to the metallo-dependent hydrolases superfamily. Adenosine and AMP deaminases family.</text>
</comment>
<comment type="pathway">
    <text evidence="2">Purine metabolism; IMP biosynthesis via salvage pathway; IMP from AMP: step 1/1.</text>
</comment>
<dbReference type="GO" id="GO:0005829">
    <property type="term" value="C:cytosol"/>
    <property type="evidence" value="ECO:0007669"/>
    <property type="project" value="TreeGrafter"/>
</dbReference>
<keyword evidence="7" id="KW-0546">Nucleotide metabolism</keyword>
<evidence type="ECO:0000256" key="7">
    <source>
        <dbReference type="ARBA" id="ARBA00023080"/>
    </source>
</evidence>
<dbReference type="GO" id="GO:0046033">
    <property type="term" value="P:AMP metabolic process"/>
    <property type="evidence" value="ECO:0007669"/>
    <property type="project" value="TreeGrafter"/>
</dbReference>
<dbReference type="KEGG" id="vde:111244159"/>
<dbReference type="EnsemblMetazoa" id="XM_022790924">
    <property type="protein sequence ID" value="XP_022646659"/>
    <property type="gene ID" value="LOC111244159"/>
</dbReference>
<dbReference type="InterPro" id="IPR006650">
    <property type="entry name" value="A/AMP_deam_AS"/>
</dbReference>
<dbReference type="Gene3D" id="3.20.20.140">
    <property type="entry name" value="Metal-dependent hydrolases"/>
    <property type="match status" value="1"/>
</dbReference>
<evidence type="ECO:0000256" key="5">
    <source>
        <dbReference type="ARBA" id="ARBA00022801"/>
    </source>
</evidence>
<accession>A0A7M7M9W2</accession>
<dbReference type="SUPFAM" id="SSF51556">
    <property type="entry name" value="Metallo-dependent hydrolases"/>
    <property type="match status" value="1"/>
</dbReference>
<dbReference type="PROSITE" id="PS00485">
    <property type="entry name" value="A_DEAMINASE"/>
    <property type="match status" value="1"/>
</dbReference>
<evidence type="ECO:0000256" key="4">
    <source>
        <dbReference type="ARBA" id="ARBA00022723"/>
    </source>
</evidence>
<dbReference type="InParanoid" id="A0A7M7M9W2"/>
<keyword evidence="5 9" id="KW-0378">Hydrolase</keyword>
<sequence>MSETSTSMSESSSKTCMDAISPKKRHPNIMAGERGDEDPNLSSKSSELSVDPSETDSLVKLAPLPTEVNSSGSSSDAATSKAQACAGLSNCVLELCPTCNPDSSLSTIISPTYNCCKNGPLHHKERSALHKHSRAVQEYLDDSDEPDRGVDVANFRAGFSGPRNFTLVQSPTREDKAPLPPSVISLDFQRVSITGEDTSGVPYEDLLTAASMLVSALIMRHKYCKASLQRFPKVTEHFIFGGSKTSDYETPPCKLEPEYVHTEPQKVSDPWCVASGMNSAGLSFEMHDGVVQACSSKGEIQPFQFITLQEFIRDMNLLCAMISDGPLKSFCYRRLSYLTNKFSMHVSLNEMKELLAQKSVPHRDFYNIHKVDTHVHAASCMNQKHLLRFIKKRIRVDADDVVCKDKVTGEMTLRQMFEKMNLTAYDLSVDTLDMHADRNTFHRFDKFNDKYNPVGESRLREIFLKTDNYIGGKYFADIIKEVMSDLEDSKYQNAELRLSIYGRSRNEWDTLAKWALQHNVYSDHVRWIIQIPRIYDVFKANKIVDNFEQFLTNIFLPLFEVTNDPSSHPELHQFLNYVIGLDSVDDESKPEYPMIDREVPLPASWSHEENPAYVYYLYYMHANMAVLNHFRKSRGLETFVLRPHCGEAGPIQHLVGGFLLSESINHGLLLRKVPVLQYLYYLSQIGIAMSPLSNNSLFLNYHRNPLIEYLNRGLCVSLSTDDPLQFHFTREPLMEEYSIAAQVWKLSNADMCELARNSVLMSGFPEPFKRHWLGAGFEREGVEGNDVRKSNVPDIRVAYRFETLVEELDMFSAVMQKRRAEFNQ</sequence>
<dbReference type="RefSeq" id="XP_022646659.1">
    <property type="nucleotide sequence ID" value="XM_022790924.1"/>
</dbReference>
<proteinExistence type="inferred from homology"/>
<dbReference type="FunCoup" id="A0A7M7M9W2">
    <property type="interactions" value="1556"/>
</dbReference>
<dbReference type="GeneID" id="111244159"/>
<dbReference type="EnsemblMetazoa" id="XM_022790926">
    <property type="protein sequence ID" value="XP_022646661"/>
    <property type="gene ID" value="LOC111244159"/>
</dbReference>
<comment type="cofactor">
    <cofactor evidence="1 9">
        <name>Zn(2+)</name>
        <dbReference type="ChEBI" id="CHEBI:29105"/>
    </cofactor>
</comment>
<feature type="region of interest" description="Disordered" evidence="10">
    <location>
        <begin position="1"/>
        <end position="56"/>
    </location>
</feature>
<dbReference type="NCBIfam" id="TIGR01429">
    <property type="entry name" value="AMP_deaminase"/>
    <property type="match status" value="1"/>
</dbReference>
<keyword evidence="6" id="KW-0862">Zinc</keyword>
<comment type="function">
    <text evidence="8">AMP deaminase plays a critical role in energy metabolism. Catalyzes the deamination of AMP to IMP and plays an important role in the purine nucleotide cycle.</text>
</comment>
<evidence type="ECO:0000256" key="3">
    <source>
        <dbReference type="ARBA" id="ARBA00006676"/>
    </source>
</evidence>
<evidence type="ECO:0000313" key="12">
    <source>
        <dbReference type="Proteomes" id="UP000594260"/>
    </source>
</evidence>
<dbReference type="EnsemblMetazoa" id="XM_022790928">
    <property type="protein sequence ID" value="XP_022646663"/>
    <property type="gene ID" value="LOC111244159"/>
</dbReference>
<dbReference type="PIRSF" id="PIRSF001251">
    <property type="entry name" value="AMP_deaminase_met"/>
    <property type="match status" value="1"/>
</dbReference>
<dbReference type="GO" id="GO:0032264">
    <property type="term" value="P:IMP salvage"/>
    <property type="evidence" value="ECO:0007669"/>
    <property type="project" value="UniProtKB-UniPathway"/>
</dbReference>
<dbReference type="EC" id="3.5.4.6" evidence="9"/>
<reference evidence="11" key="1">
    <citation type="submission" date="2021-01" db="UniProtKB">
        <authorList>
            <consortium name="EnsemblMetazoa"/>
        </authorList>
    </citation>
    <scope>IDENTIFICATION</scope>
</reference>
<dbReference type="RefSeq" id="XP_022646665.1">
    <property type="nucleotide sequence ID" value="XM_022790930.1"/>
</dbReference>
<dbReference type="Gene3D" id="4.10.800.20">
    <property type="match status" value="1"/>
</dbReference>
<keyword evidence="4 9" id="KW-0479">Metal-binding</keyword>
<name>A0A7M7M9W2_VARDE</name>
<dbReference type="Proteomes" id="UP000594260">
    <property type="component" value="Unplaced"/>
</dbReference>
<keyword evidence="12" id="KW-1185">Reference proteome</keyword>
<dbReference type="RefSeq" id="XP_022646663.1">
    <property type="nucleotide sequence ID" value="XM_022790928.1"/>
</dbReference>
<organism evidence="11 12">
    <name type="scientific">Varroa destructor</name>
    <name type="common">Honeybee mite</name>
    <dbReference type="NCBI Taxonomy" id="109461"/>
    <lineage>
        <taxon>Eukaryota</taxon>
        <taxon>Metazoa</taxon>
        <taxon>Ecdysozoa</taxon>
        <taxon>Arthropoda</taxon>
        <taxon>Chelicerata</taxon>
        <taxon>Arachnida</taxon>
        <taxon>Acari</taxon>
        <taxon>Parasitiformes</taxon>
        <taxon>Mesostigmata</taxon>
        <taxon>Gamasina</taxon>
        <taxon>Dermanyssoidea</taxon>
        <taxon>Varroidae</taxon>
        <taxon>Varroa</taxon>
    </lineage>
</organism>
<dbReference type="GO" id="GO:0046872">
    <property type="term" value="F:metal ion binding"/>
    <property type="evidence" value="ECO:0007669"/>
    <property type="project" value="UniProtKB-KW"/>
</dbReference>
<evidence type="ECO:0000256" key="10">
    <source>
        <dbReference type="SAM" id="MobiDB-lite"/>
    </source>
</evidence>
<comment type="catalytic activity">
    <reaction evidence="9">
        <text>AMP + H2O + H(+) = IMP + NH4(+)</text>
        <dbReference type="Rhea" id="RHEA:14777"/>
        <dbReference type="ChEBI" id="CHEBI:15377"/>
        <dbReference type="ChEBI" id="CHEBI:15378"/>
        <dbReference type="ChEBI" id="CHEBI:28938"/>
        <dbReference type="ChEBI" id="CHEBI:58053"/>
        <dbReference type="ChEBI" id="CHEBI:456215"/>
        <dbReference type="EC" id="3.5.4.6"/>
    </reaction>
</comment>
<dbReference type="AlphaFoldDB" id="A0A7M7M9W2"/>
<dbReference type="PANTHER" id="PTHR11359:SF0">
    <property type="entry name" value="AMP DEAMINASE"/>
    <property type="match status" value="1"/>
</dbReference>
<evidence type="ECO:0000256" key="1">
    <source>
        <dbReference type="ARBA" id="ARBA00001947"/>
    </source>
</evidence>
<feature type="compositionally biased region" description="Low complexity" evidence="10">
    <location>
        <begin position="1"/>
        <end position="13"/>
    </location>
</feature>
<dbReference type="RefSeq" id="XP_022646662.1">
    <property type="nucleotide sequence ID" value="XM_022790927.1"/>
</dbReference>
<dbReference type="GO" id="GO:0003876">
    <property type="term" value="F:AMP deaminase activity"/>
    <property type="evidence" value="ECO:0007669"/>
    <property type="project" value="UniProtKB-EC"/>
</dbReference>
<dbReference type="InterPro" id="IPR032466">
    <property type="entry name" value="Metal_Hydrolase"/>
</dbReference>
<dbReference type="EnsemblMetazoa" id="XM_022790930">
    <property type="protein sequence ID" value="XP_022646665"/>
    <property type="gene ID" value="LOC111244159"/>
</dbReference>
<dbReference type="OMA" id="DHASKER"/>
<evidence type="ECO:0000256" key="9">
    <source>
        <dbReference type="PIRNR" id="PIRNR001251"/>
    </source>
</evidence>
<evidence type="ECO:0000313" key="11">
    <source>
        <dbReference type="EnsemblMetazoa" id="XP_022646663"/>
    </source>
</evidence>
<dbReference type="UniPathway" id="UPA00591">
    <property type="reaction ID" value="UER00663"/>
</dbReference>
<dbReference type="RefSeq" id="XP_022646661.1">
    <property type="nucleotide sequence ID" value="XM_022790926.1"/>
</dbReference>
<dbReference type="OrthoDB" id="1723809at2759"/>
<dbReference type="Pfam" id="PF19326">
    <property type="entry name" value="AMP_deaminase"/>
    <property type="match status" value="1"/>
</dbReference>
<dbReference type="FunFam" id="3.20.20.140:FF:000035">
    <property type="entry name" value="Probable amp deaminase"/>
    <property type="match status" value="1"/>
</dbReference>